<name>A0AAW1KMF6_POPJA</name>
<accession>A0AAW1KMF6</accession>
<proteinExistence type="predicted"/>
<evidence type="ECO:0000259" key="1">
    <source>
        <dbReference type="Pfam" id="PF25273"/>
    </source>
</evidence>
<organism evidence="2 3">
    <name type="scientific">Popillia japonica</name>
    <name type="common">Japanese beetle</name>
    <dbReference type="NCBI Taxonomy" id="7064"/>
    <lineage>
        <taxon>Eukaryota</taxon>
        <taxon>Metazoa</taxon>
        <taxon>Ecdysozoa</taxon>
        <taxon>Arthropoda</taxon>
        <taxon>Hexapoda</taxon>
        <taxon>Insecta</taxon>
        <taxon>Pterygota</taxon>
        <taxon>Neoptera</taxon>
        <taxon>Endopterygota</taxon>
        <taxon>Coleoptera</taxon>
        <taxon>Polyphaga</taxon>
        <taxon>Scarabaeiformia</taxon>
        <taxon>Scarabaeidae</taxon>
        <taxon>Rutelinae</taxon>
        <taxon>Popillia</taxon>
    </lineage>
</organism>
<comment type="caution">
    <text evidence="2">The sequence shown here is derived from an EMBL/GenBank/DDBJ whole genome shotgun (WGS) entry which is preliminary data.</text>
</comment>
<keyword evidence="3" id="KW-1185">Reference proteome</keyword>
<dbReference type="Proteomes" id="UP001458880">
    <property type="component" value="Unassembled WGS sequence"/>
</dbReference>
<dbReference type="Pfam" id="PF25273">
    <property type="entry name" value="DUF7869"/>
    <property type="match status" value="1"/>
</dbReference>
<dbReference type="PANTHER" id="PTHR10773">
    <property type="entry name" value="DNA-DIRECTED RNA POLYMERASES I, II, AND III SUBUNIT RPABC2"/>
    <property type="match status" value="1"/>
</dbReference>
<dbReference type="AlphaFoldDB" id="A0AAW1KMF6"/>
<dbReference type="EMBL" id="JASPKY010000205">
    <property type="protein sequence ID" value="KAK9720959.1"/>
    <property type="molecule type" value="Genomic_DNA"/>
</dbReference>
<gene>
    <name evidence="2" type="ORF">QE152_g21812</name>
</gene>
<reference evidence="2 3" key="1">
    <citation type="journal article" date="2024" name="BMC Genomics">
        <title>De novo assembly and annotation of Popillia japonica's genome with initial clues to its potential as an invasive pest.</title>
        <authorList>
            <person name="Cucini C."/>
            <person name="Boschi S."/>
            <person name="Funari R."/>
            <person name="Cardaioli E."/>
            <person name="Iannotti N."/>
            <person name="Marturano G."/>
            <person name="Paoli F."/>
            <person name="Bruttini M."/>
            <person name="Carapelli A."/>
            <person name="Frati F."/>
            <person name="Nardi F."/>
        </authorList>
    </citation>
    <scope>NUCLEOTIDE SEQUENCE [LARGE SCALE GENOMIC DNA]</scope>
    <source>
        <strain evidence="2">DMR45628</strain>
    </source>
</reference>
<protein>
    <recommendedName>
        <fullName evidence="1">DUF7869 domain-containing protein</fullName>
    </recommendedName>
</protein>
<sequence length="247" mass="28976">MELYPYASISKKALPTPCLTTNKVYYLRTLLDLDYLDNFGIHNLGNNKTYTYMWDESIASRDSSEVASCLLKFIKQLPPSTKSIIAFSDSCGGQNKNKNTLKLWMYIVNNTNIETVDHKFLEPGHTYMECDEDFGLIEKHKRHIQYVFVPNEWTKAVQETSKWFYVQEMTSKDFFSFSDLDGISPNLKKDKEKQNVAWRTVKWLRLEKCNLYSMKFKNTLTESFEFLEADWSLKSKGRPSMQKLKLL</sequence>
<evidence type="ECO:0000313" key="3">
    <source>
        <dbReference type="Proteomes" id="UP001458880"/>
    </source>
</evidence>
<evidence type="ECO:0000313" key="2">
    <source>
        <dbReference type="EMBL" id="KAK9720959.1"/>
    </source>
</evidence>
<dbReference type="InterPro" id="IPR057191">
    <property type="entry name" value="DUF7869"/>
</dbReference>
<feature type="domain" description="DUF7869" evidence="1">
    <location>
        <begin position="42"/>
        <end position="162"/>
    </location>
</feature>
<dbReference type="PANTHER" id="PTHR10773:SF19">
    <property type="match status" value="1"/>
</dbReference>